<evidence type="ECO:0008006" key="4">
    <source>
        <dbReference type="Google" id="ProtNLM"/>
    </source>
</evidence>
<sequence>MSIISIILVILSALECFYIMYLETVITTSEKTSLTFGVERDELGRETVSSLLKNQGVYNGFIGLILLYAITFANAKVEISAIMLIYIVAMALYGGYTVDKKIVIKQGLLPFIALISLLF</sequence>
<comment type="caution">
    <text evidence="2">The sequence shown here is derived from an EMBL/GenBank/DDBJ whole genome shotgun (WGS) entry which is preliminary data.</text>
</comment>
<dbReference type="EMBL" id="MKIR01000024">
    <property type="protein sequence ID" value="OFI48548.1"/>
    <property type="molecule type" value="Genomic_DNA"/>
</dbReference>
<evidence type="ECO:0000256" key="1">
    <source>
        <dbReference type="SAM" id="Phobius"/>
    </source>
</evidence>
<keyword evidence="1" id="KW-0472">Membrane</keyword>
<keyword evidence="1" id="KW-0812">Transmembrane</keyword>
<dbReference type="RefSeq" id="WP_070792943.1">
    <property type="nucleotide sequence ID" value="NZ_MKIR01000024.1"/>
</dbReference>
<dbReference type="InterPro" id="IPR009732">
    <property type="entry name" value="DUF1304"/>
</dbReference>
<accession>A0A1E8GM00</accession>
<gene>
    <name evidence="2" type="ORF">BG261_06530</name>
</gene>
<dbReference type="AlphaFoldDB" id="A0A1E8GM00"/>
<proteinExistence type="predicted"/>
<keyword evidence="3" id="KW-1185">Reference proteome</keyword>
<protein>
    <recommendedName>
        <fullName evidence="4">DUF1304 domain-containing protein</fullName>
    </recommendedName>
</protein>
<feature type="transmembrane region" description="Helical" evidence="1">
    <location>
        <begin position="6"/>
        <end position="26"/>
    </location>
</feature>
<dbReference type="Proteomes" id="UP000178622">
    <property type="component" value="Unassembled WGS sequence"/>
</dbReference>
<name>A0A1E8GM00_9LACT</name>
<dbReference type="PANTHER" id="PTHR38446:SF1">
    <property type="entry name" value="BLL0914 PROTEIN"/>
    <property type="match status" value="1"/>
</dbReference>
<dbReference type="STRING" id="1859473.BG261_06530"/>
<dbReference type="OrthoDB" id="9803832at2"/>
<organism evidence="2 3">
    <name type="scientific">Floricoccus tropicus</name>
    <dbReference type="NCBI Taxonomy" id="1859473"/>
    <lineage>
        <taxon>Bacteria</taxon>
        <taxon>Bacillati</taxon>
        <taxon>Bacillota</taxon>
        <taxon>Bacilli</taxon>
        <taxon>Lactobacillales</taxon>
        <taxon>Streptococcaceae</taxon>
        <taxon>Floricoccus</taxon>
    </lineage>
</organism>
<evidence type="ECO:0000313" key="2">
    <source>
        <dbReference type="EMBL" id="OFI48548.1"/>
    </source>
</evidence>
<feature type="transmembrane region" description="Helical" evidence="1">
    <location>
        <begin position="79"/>
        <end position="98"/>
    </location>
</feature>
<evidence type="ECO:0000313" key="3">
    <source>
        <dbReference type="Proteomes" id="UP000178622"/>
    </source>
</evidence>
<keyword evidence="1" id="KW-1133">Transmembrane helix</keyword>
<reference evidence="3" key="1">
    <citation type="submission" date="2016-09" db="EMBL/GenBank/DDBJ databases">
        <title>Draft genome sequence of a novel species of the family Streptococcaceae isolated from flowers.</title>
        <authorList>
            <person name="Chuah L.-O."/>
            <person name="Yap K.-P."/>
            <person name="Thong K.L."/>
            <person name="Liong M.T."/>
            <person name="Ahmad R."/>
            <person name="Rusul G."/>
        </authorList>
    </citation>
    <scope>NUCLEOTIDE SEQUENCE [LARGE SCALE GENOMIC DNA]</scope>
    <source>
        <strain evidence="3">DF1</strain>
    </source>
</reference>
<dbReference type="PANTHER" id="PTHR38446">
    <property type="entry name" value="BLL0914 PROTEIN"/>
    <property type="match status" value="1"/>
</dbReference>
<dbReference type="Pfam" id="PF06993">
    <property type="entry name" value="DUF1304"/>
    <property type="match status" value="1"/>
</dbReference>
<feature type="transmembrane region" description="Helical" evidence="1">
    <location>
        <begin position="56"/>
        <end position="73"/>
    </location>
</feature>